<gene>
    <name evidence="1" type="ORF">DV515_00009532</name>
</gene>
<proteinExistence type="predicted"/>
<dbReference type="InterPro" id="IPR028082">
    <property type="entry name" value="Peripla_BP_I"/>
</dbReference>
<evidence type="ECO:0000313" key="2">
    <source>
        <dbReference type="Proteomes" id="UP000276834"/>
    </source>
</evidence>
<organism evidence="1 2">
    <name type="scientific">Chloebia gouldiae</name>
    <name type="common">Gouldian finch</name>
    <name type="synonym">Erythrura gouldiae</name>
    <dbReference type="NCBI Taxonomy" id="44316"/>
    <lineage>
        <taxon>Eukaryota</taxon>
        <taxon>Metazoa</taxon>
        <taxon>Chordata</taxon>
        <taxon>Craniata</taxon>
        <taxon>Vertebrata</taxon>
        <taxon>Euteleostomi</taxon>
        <taxon>Archelosauria</taxon>
        <taxon>Archosauria</taxon>
        <taxon>Dinosauria</taxon>
        <taxon>Saurischia</taxon>
        <taxon>Theropoda</taxon>
        <taxon>Coelurosauria</taxon>
        <taxon>Aves</taxon>
        <taxon>Neognathae</taxon>
        <taxon>Neoaves</taxon>
        <taxon>Telluraves</taxon>
        <taxon>Australaves</taxon>
        <taxon>Passeriformes</taxon>
        <taxon>Passeroidea</taxon>
        <taxon>Passeridae</taxon>
        <taxon>Chloebia</taxon>
    </lineage>
</organism>
<keyword evidence="2" id="KW-1185">Reference proteome</keyword>
<dbReference type="SUPFAM" id="SSF53822">
    <property type="entry name" value="Periplasmic binding protein-like I"/>
    <property type="match status" value="1"/>
</dbReference>
<dbReference type="Proteomes" id="UP000276834">
    <property type="component" value="Unassembled WGS sequence"/>
</dbReference>
<dbReference type="OrthoDB" id="425344at2759"/>
<name>A0A3L8SCH2_CHLGU</name>
<comment type="caution">
    <text evidence="1">The sequence shown here is derived from an EMBL/GenBank/DDBJ whole genome shotgun (WGS) entry which is preliminary data.</text>
</comment>
<accession>A0A3L8SCH2</accession>
<evidence type="ECO:0000313" key="1">
    <source>
        <dbReference type="EMBL" id="RLV99699.1"/>
    </source>
</evidence>
<dbReference type="EMBL" id="QUSF01000031">
    <property type="protein sequence ID" value="RLV99699.1"/>
    <property type="molecule type" value="Genomic_DNA"/>
</dbReference>
<reference evidence="1 2" key="1">
    <citation type="journal article" date="2018" name="Proc. R. Soc. B">
        <title>A non-coding region near Follistatin controls head colour polymorphism in the Gouldian finch.</title>
        <authorList>
            <person name="Toomey M.B."/>
            <person name="Marques C.I."/>
            <person name="Andrade P."/>
            <person name="Araujo P.M."/>
            <person name="Sabatino S."/>
            <person name="Gazda M.A."/>
            <person name="Afonso S."/>
            <person name="Lopes R.J."/>
            <person name="Corbo J.C."/>
            <person name="Carneiro M."/>
        </authorList>
    </citation>
    <scope>NUCLEOTIDE SEQUENCE [LARGE SCALE GENOMIC DNA]</scope>
    <source>
        <strain evidence="1">Red01</strain>
        <tissue evidence="1">Muscle</tissue>
    </source>
</reference>
<dbReference type="AlphaFoldDB" id="A0A3L8SCH2"/>
<protein>
    <submittedName>
        <fullName evidence="1">Uncharacterized protein</fullName>
    </submittedName>
</protein>
<dbReference type="Gene3D" id="3.40.50.2300">
    <property type="match status" value="1"/>
</dbReference>
<sequence length="66" mass="7236">MAHALHHMNRDLCADSAGLCPEMEHAGGKRLLKYIRSVNFNGETRPGHRCALPTSLGPLLIPPVTY</sequence>